<evidence type="ECO:0000259" key="1">
    <source>
        <dbReference type="Pfam" id="PF06983"/>
    </source>
</evidence>
<dbReference type="CDD" id="cd06588">
    <property type="entry name" value="PhnB_like"/>
    <property type="match status" value="1"/>
</dbReference>
<dbReference type="eggNOG" id="ENOG502SNVF">
    <property type="taxonomic scope" value="Eukaryota"/>
</dbReference>
<dbReference type="OMA" id="EESQCGW"/>
<dbReference type="SUPFAM" id="SSF54593">
    <property type="entry name" value="Glyoxalase/Bleomycin resistance protein/Dihydroxybiphenyl dioxygenase"/>
    <property type="match status" value="1"/>
</dbReference>
<evidence type="ECO:0000313" key="4">
    <source>
        <dbReference type="Proteomes" id="UP000011715"/>
    </source>
</evidence>
<dbReference type="OrthoDB" id="10255422at2759"/>
<dbReference type="InterPro" id="IPR029068">
    <property type="entry name" value="Glyas_Bleomycin-R_OHBP_Dase"/>
</dbReference>
<protein>
    <recommendedName>
        <fullName evidence="1">PhnB-like domain-containing protein</fullName>
    </recommendedName>
</protein>
<dbReference type="AlphaFoldDB" id="A0A0C4E3H3"/>
<dbReference type="Gene3D" id="3.10.180.10">
    <property type="entry name" value="2,3-Dihydroxybiphenyl 1,2-Dioxygenase, domain 1"/>
    <property type="match status" value="1"/>
</dbReference>
<dbReference type="PIRSF" id="PIRSF021700">
    <property type="entry name" value="3_dmu_93_MTrfase"/>
    <property type="match status" value="1"/>
</dbReference>
<dbReference type="EMBL" id="ADBL01001673">
    <property type="status" value="NOT_ANNOTATED_CDS"/>
    <property type="molecule type" value="Genomic_DNA"/>
</dbReference>
<reference evidence="2" key="3">
    <citation type="submission" date="2011-03" db="EMBL/GenBank/DDBJ databases">
        <title>Annotation of Magnaporthe poae ATCC 64411.</title>
        <authorList>
            <person name="Ma L.-J."/>
            <person name="Dead R."/>
            <person name="Young S.K."/>
            <person name="Zeng Q."/>
            <person name="Gargeya S."/>
            <person name="Fitzgerald M."/>
            <person name="Haas B."/>
            <person name="Abouelleil A."/>
            <person name="Alvarado L."/>
            <person name="Arachchi H.M."/>
            <person name="Berlin A."/>
            <person name="Brown A."/>
            <person name="Chapman S.B."/>
            <person name="Chen Z."/>
            <person name="Dunbar C."/>
            <person name="Freedman E."/>
            <person name="Gearin G."/>
            <person name="Gellesch M."/>
            <person name="Goldberg J."/>
            <person name="Griggs A."/>
            <person name="Gujja S."/>
            <person name="Heiman D."/>
            <person name="Howarth C."/>
            <person name="Larson L."/>
            <person name="Lui A."/>
            <person name="MacDonald P.J.P."/>
            <person name="Mehta T."/>
            <person name="Montmayeur A."/>
            <person name="Murphy C."/>
            <person name="Neiman D."/>
            <person name="Pearson M."/>
            <person name="Priest M."/>
            <person name="Roberts A."/>
            <person name="Saif S."/>
            <person name="Shea T."/>
            <person name="Shenoy N."/>
            <person name="Sisk P."/>
            <person name="Stolte C."/>
            <person name="Sykes S."/>
            <person name="Yandava C."/>
            <person name="Wortman J."/>
            <person name="Nusbaum C."/>
            <person name="Birren B."/>
        </authorList>
    </citation>
    <scope>NUCLEOTIDE SEQUENCE</scope>
    <source>
        <strain evidence="2">ATCC 64411</strain>
    </source>
</reference>
<reference evidence="3" key="4">
    <citation type="journal article" date="2015" name="G3 (Bethesda)">
        <title>Genome sequences of three phytopathogenic species of the Magnaporthaceae family of fungi.</title>
        <authorList>
            <person name="Okagaki L.H."/>
            <person name="Nunes C.C."/>
            <person name="Sailsbery J."/>
            <person name="Clay B."/>
            <person name="Brown D."/>
            <person name="John T."/>
            <person name="Oh Y."/>
            <person name="Young N."/>
            <person name="Fitzgerald M."/>
            <person name="Haas B.J."/>
            <person name="Zeng Q."/>
            <person name="Young S."/>
            <person name="Adiconis X."/>
            <person name="Fan L."/>
            <person name="Levin J.Z."/>
            <person name="Mitchell T.K."/>
            <person name="Okubara P.A."/>
            <person name="Farman M.L."/>
            <person name="Kohn L.M."/>
            <person name="Birren B."/>
            <person name="Ma L.-J."/>
            <person name="Dean R.A."/>
        </authorList>
    </citation>
    <scope>NUCLEOTIDE SEQUENCE</scope>
    <source>
        <strain evidence="3">ATCC 64411 / 73-15</strain>
    </source>
</reference>
<dbReference type="PANTHER" id="PTHR33990:SF2">
    <property type="entry name" value="PHNB-LIKE DOMAIN-CONTAINING PROTEIN"/>
    <property type="match status" value="1"/>
</dbReference>
<dbReference type="EMBL" id="GL876971">
    <property type="protein sequence ID" value="KLU87982.1"/>
    <property type="molecule type" value="Genomic_DNA"/>
</dbReference>
<dbReference type="InterPro" id="IPR009725">
    <property type="entry name" value="3_dmu_93_MTrfase"/>
</dbReference>
<feature type="domain" description="PhnB-like" evidence="1">
    <location>
        <begin position="6"/>
        <end position="126"/>
    </location>
</feature>
<name>A0A0C4E3H3_MAGP6</name>
<evidence type="ECO:0000313" key="3">
    <source>
        <dbReference type="EnsemblFungi" id="MAPG_06972T0"/>
    </source>
</evidence>
<dbReference type="Pfam" id="PF06983">
    <property type="entry name" value="3-dmu-9_3-mt"/>
    <property type="match status" value="1"/>
</dbReference>
<reference evidence="3" key="5">
    <citation type="submission" date="2015-06" db="UniProtKB">
        <authorList>
            <consortium name="EnsemblFungi"/>
        </authorList>
    </citation>
    <scope>IDENTIFICATION</scope>
    <source>
        <strain evidence="3">ATCC 64411</strain>
    </source>
</reference>
<dbReference type="STRING" id="644358.A0A0C4E3H3"/>
<reference evidence="4" key="2">
    <citation type="submission" date="2010-05" db="EMBL/GenBank/DDBJ databases">
        <title>The genome sequence of Magnaporthe poae strain ATCC 64411.</title>
        <authorList>
            <person name="Ma L.-J."/>
            <person name="Dead R."/>
            <person name="Young S."/>
            <person name="Zeng Q."/>
            <person name="Koehrsen M."/>
            <person name="Alvarado L."/>
            <person name="Berlin A."/>
            <person name="Chapman S.B."/>
            <person name="Chen Z."/>
            <person name="Freedman E."/>
            <person name="Gellesch M."/>
            <person name="Goldberg J."/>
            <person name="Griggs A."/>
            <person name="Gujja S."/>
            <person name="Heilman E.R."/>
            <person name="Heiman D."/>
            <person name="Hepburn T."/>
            <person name="Howarth C."/>
            <person name="Jen D."/>
            <person name="Larson L."/>
            <person name="Mehta T."/>
            <person name="Neiman D."/>
            <person name="Pearson M."/>
            <person name="Roberts A."/>
            <person name="Saif S."/>
            <person name="Shea T."/>
            <person name="Shenoy N."/>
            <person name="Sisk P."/>
            <person name="Stolte C."/>
            <person name="Sykes S."/>
            <person name="Walk T."/>
            <person name="White J."/>
            <person name="Yandava C."/>
            <person name="Haas B."/>
            <person name="Nusbaum C."/>
            <person name="Birren B."/>
        </authorList>
    </citation>
    <scope>NUCLEOTIDE SEQUENCE [LARGE SCALE GENOMIC DNA]</scope>
    <source>
        <strain evidence="4">ATCC 64411 / 73-15</strain>
    </source>
</reference>
<dbReference type="VEuPathDB" id="FungiDB:MAPG_06972"/>
<dbReference type="EnsemblFungi" id="MAPG_06972T0">
    <property type="protein sequence ID" value="MAPG_06972T0"/>
    <property type="gene ID" value="MAPG_06972"/>
</dbReference>
<sequence>MAATNKLTTCLWFDTQAEEAANHYISIFPNSSIASIQRYNGQGQEVHGKPAGTVMTVEFVLMGTHRFVGLNGGPHFKHTEAVSFMIECADQAEVDYYWDKIGEGGDEKRRECGWIADKFGVSWQVVPKVLKEMLADPDEKKAGRAMAAMMGMKRMDIEGLKKAFEGVE</sequence>
<dbReference type="InterPro" id="IPR028973">
    <property type="entry name" value="PhnB-like"/>
</dbReference>
<reference evidence="2" key="1">
    <citation type="submission" date="2010-05" db="EMBL/GenBank/DDBJ databases">
        <title>The Genome Sequence of Magnaporthe poae strain ATCC 64411.</title>
        <authorList>
            <consortium name="The Broad Institute Genome Sequencing Platform"/>
            <consortium name="Broad Institute Genome Sequencing Center for Infectious Disease"/>
            <person name="Ma L.-J."/>
            <person name="Dead R."/>
            <person name="Young S."/>
            <person name="Zeng Q."/>
            <person name="Koehrsen M."/>
            <person name="Alvarado L."/>
            <person name="Berlin A."/>
            <person name="Chapman S.B."/>
            <person name="Chen Z."/>
            <person name="Freedman E."/>
            <person name="Gellesch M."/>
            <person name="Goldberg J."/>
            <person name="Griggs A."/>
            <person name="Gujja S."/>
            <person name="Heilman E.R."/>
            <person name="Heiman D."/>
            <person name="Hepburn T."/>
            <person name="Howarth C."/>
            <person name="Jen D."/>
            <person name="Larson L."/>
            <person name="Mehta T."/>
            <person name="Neiman D."/>
            <person name="Pearson M."/>
            <person name="Roberts A."/>
            <person name="Saif S."/>
            <person name="Shea T."/>
            <person name="Shenoy N."/>
            <person name="Sisk P."/>
            <person name="Stolte C."/>
            <person name="Sykes S."/>
            <person name="Walk T."/>
            <person name="White J."/>
            <person name="Yandava C."/>
            <person name="Haas B."/>
            <person name="Nusbaum C."/>
            <person name="Birren B."/>
        </authorList>
    </citation>
    <scope>NUCLEOTIDE SEQUENCE</scope>
    <source>
        <strain evidence="2">ATCC 64411</strain>
    </source>
</reference>
<gene>
    <name evidence="2" type="ORF">MAPG_06972</name>
</gene>
<evidence type="ECO:0000313" key="2">
    <source>
        <dbReference type="EMBL" id="KLU87982.1"/>
    </source>
</evidence>
<dbReference type="Proteomes" id="UP000011715">
    <property type="component" value="Unassembled WGS sequence"/>
</dbReference>
<organism evidence="3 4">
    <name type="scientific">Magnaporthiopsis poae (strain ATCC 64411 / 73-15)</name>
    <name type="common">Kentucky bluegrass fungus</name>
    <name type="synonym">Magnaporthe poae</name>
    <dbReference type="NCBI Taxonomy" id="644358"/>
    <lineage>
        <taxon>Eukaryota</taxon>
        <taxon>Fungi</taxon>
        <taxon>Dikarya</taxon>
        <taxon>Ascomycota</taxon>
        <taxon>Pezizomycotina</taxon>
        <taxon>Sordariomycetes</taxon>
        <taxon>Sordariomycetidae</taxon>
        <taxon>Magnaporthales</taxon>
        <taxon>Magnaporthaceae</taxon>
        <taxon>Magnaporthiopsis</taxon>
    </lineage>
</organism>
<dbReference type="PANTHER" id="PTHR33990">
    <property type="entry name" value="PROTEIN YJDN-RELATED"/>
    <property type="match status" value="1"/>
</dbReference>
<accession>A0A0C4E3H3</accession>
<proteinExistence type="predicted"/>
<keyword evidence="4" id="KW-1185">Reference proteome</keyword>